<name>A0A182Q243_9DIPT</name>
<keyword evidence="3" id="KW-1185">Reference proteome</keyword>
<keyword evidence="1" id="KW-1133">Transmembrane helix</keyword>
<sequence>MTSFESSETTLDYPGAPQGTFEEFTFTLVENPDISLVAIYSPMFALVLLNLFIAWQPSVARERFELSFVSSACHFIHLQQHIWDMIGPEMLHAVSFPITSTVVTCLMFVCMLINRSLYQKHTSPPKFFTQLVKTTSNNRLVSSILGADCTEIGHRSTEIFQYIELREHNRWPMVVKFIDRVMFVVYVFIYFVLFCKYIHLDC</sequence>
<dbReference type="STRING" id="69004.A0A182Q243"/>
<dbReference type="Proteomes" id="UP000075886">
    <property type="component" value="Unassembled WGS sequence"/>
</dbReference>
<protein>
    <recommendedName>
        <fullName evidence="4">Neurotransmitter-gated ion-channel transmembrane domain-containing protein</fullName>
    </recommendedName>
</protein>
<feature type="transmembrane region" description="Helical" evidence="1">
    <location>
        <begin position="34"/>
        <end position="52"/>
    </location>
</feature>
<dbReference type="EnsemblMetazoa" id="AFAF001580-RA">
    <property type="protein sequence ID" value="AFAF001580-PA"/>
    <property type="gene ID" value="AFAF001580"/>
</dbReference>
<keyword evidence="1" id="KW-0472">Membrane</keyword>
<keyword evidence="1" id="KW-0812">Transmembrane</keyword>
<accession>A0A182Q243</accession>
<evidence type="ECO:0008006" key="4">
    <source>
        <dbReference type="Google" id="ProtNLM"/>
    </source>
</evidence>
<dbReference type="EMBL" id="AXCN02001857">
    <property type="status" value="NOT_ANNOTATED_CDS"/>
    <property type="molecule type" value="Genomic_DNA"/>
</dbReference>
<evidence type="ECO:0000313" key="2">
    <source>
        <dbReference type="EnsemblMetazoa" id="AFAF001580-PA"/>
    </source>
</evidence>
<dbReference type="VEuPathDB" id="VectorBase:AFAF001580"/>
<evidence type="ECO:0000256" key="1">
    <source>
        <dbReference type="SAM" id="Phobius"/>
    </source>
</evidence>
<reference evidence="2" key="2">
    <citation type="submission" date="2020-05" db="UniProtKB">
        <authorList>
            <consortium name="EnsemblMetazoa"/>
        </authorList>
    </citation>
    <scope>IDENTIFICATION</scope>
    <source>
        <strain evidence="2">FAR1</strain>
    </source>
</reference>
<evidence type="ECO:0000313" key="3">
    <source>
        <dbReference type="Proteomes" id="UP000075886"/>
    </source>
</evidence>
<reference evidence="3" key="1">
    <citation type="submission" date="2014-01" db="EMBL/GenBank/DDBJ databases">
        <title>The Genome Sequence of Anopheles farauti FAR1 (V2).</title>
        <authorList>
            <consortium name="The Broad Institute Genomics Platform"/>
            <person name="Neafsey D.E."/>
            <person name="Besansky N."/>
            <person name="Howell P."/>
            <person name="Walton C."/>
            <person name="Young S.K."/>
            <person name="Zeng Q."/>
            <person name="Gargeya S."/>
            <person name="Fitzgerald M."/>
            <person name="Haas B."/>
            <person name="Abouelleil A."/>
            <person name="Allen A.W."/>
            <person name="Alvarado L."/>
            <person name="Arachchi H.M."/>
            <person name="Berlin A.M."/>
            <person name="Chapman S.B."/>
            <person name="Gainer-Dewar J."/>
            <person name="Goldberg J."/>
            <person name="Griggs A."/>
            <person name="Gujja S."/>
            <person name="Hansen M."/>
            <person name="Howarth C."/>
            <person name="Imamovic A."/>
            <person name="Ireland A."/>
            <person name="Larimer J."/>
            <person name="McCowan C."/>
            <person name="Murphy C."/>
            <person name="Pearson M."/>
            <person name="Poon T.W."/>
            <person name="Priest M."/>
            <person name="Roberts A."/>
            <person name="Saif S."/>
            <person name="Shea T."/>
            <person name="Sisk P."/>
            <person name="Sykes S."/>
            <person name="Wortman J."/>
            <person name="Nusbaum C."/>
            <person name="Birren B."/>
        </authorList>
    </citation>
    <scope>NUCLEOTIDE SEQUENCE [LARGE SCALE GENOMIC DNA]</scope>
    <source>
        <strain evidence="3">FAR1</strain>
    </source>
</reference>
<feature type="transmembrane region" description="Helical" evidence="1">
    <location>
        <begin position="177"/>
        <end position="199"/>
    </location>
</feature>
<organism evidence="2 3">
    <name type="scientific">Anopheles farauti</name>
    <dbReference type="NCBI Taxonomy" id="69004"/>
    <lineage>
        <taxon>Eukaryota</taxon>
        <taxon>Metazoa</taxon>
        <taxon>Ecdysozoa</taxon>
        <taxon>Arthropoda</taxon>
        <taxon>Hexapoda</taxon>
        <taxon>Insecta</taxon>
        <taxon>Pterygota</taxon>
        <taxon>Neoptera</taxon>
        <taxon>Endopterygota</taxon>
        <taxon>Diptera</taxon>
        <taxon>Nematocera</taxon>
        <taxon>Culicoidea</taxon>
        <taxon>Culicidae</taxon>
        <taxon>Anophelinae</taxon>
        <taxon>Anopheles</taxon>
    </lineage>
</organism>
<feature type="transmembrane region" description="Helical" evidence="1">
    <location>
        <begin position="94"/>
        <end position="113"/>
    </location>
</feature>
<dbReference type="AlphaFoldDB" id="A0A182Q243"/>
<proteinExistence type="predicted"/>